<dbReference type="PIRSF" id="PIRSF006500">
    <property type="entry name" value="MtrG"/>
    <property type="match status" value="1"/>
</dbReference>
<dbReference type="GO" id="GO:0019386">
    <property type="term" value="P:methanogenesis, from carbon dioxide"/>
    <property type="evidence" value="ECO:0007669"/>
    <property type="project" value="UniProtKB-UniRule"/>
</dbReference>
<dbReference type="GO" id="GO:0032259">
    <property type="term" value="P:methylation"/>
    <property type="evidence" value="ECO:0007669"/>
    <property type="project" value="UniProtKB-KW"/>
</dbReference>
<evidence type="ECO:0000256" key="2">
    <source>
        <dbReference type="ARBA" id="ARBA00022563"/>
    </source>
</evidence>
<comment type="function">
    <text evidence="10">Part of a complex that catalyzes the formation of methyl-coenzyme M and tetrahydromethanopterin from coenzyme M and methyl-tetrahydromethanopterin. This is an energy-conserving, sodium-ion translocating step.</text>
</comment>
<evidence type="ECO:0000256" key="3">
    <source>
        <dbReference type="ARBA" id="ARBA00022603"/>
    </source>
</evidence>
<evidence type="ECO:0000256" key="1">
    <source>
        <dbReference type="ARBA" id="ARBA00022475"/>
    </source>
</evidence>
<keyword evidence="1 10" id="KW-1003">Cell membrane</keyword>
<comment type="subunit">
    <text evidence="10">The complex is composed of 8 subunits; MtrA, MtrB, MtrC, MtrD, MtrE, MtrF, MtrG and MtrH.</text>
</comment>
<feature type="transmembrane region" description="Helical" evidence="10">
    <location>
        <begin position="42"/>
        <end position="60"/>
    </location>
</feature>
<dbReference type="EMBL" id="CP131060">
    <property type="protein sequence ID" value="WNY25768.1"/>
    <property type="molecule type" value="Genomic_DNA"/>
</dbReference>
<dbReference type="HAMAP" id="MF_01500">
    <property type="entry name" value="MtrG"/>
    <property type="match status" value="1"/>
</dbReference>
<gene>
    <name evidence="10" type="primary">mtrG</name>
    <name evidence="12" type="ORF">MsAc7_13290</name>
</gene>
<evidence type="ECO:0000256" key="4">
    <source>
        <dbReference type="ARBA" id="ARBA00022679"/>
    </source>
</evidence>
<keyword evidence="7 10" id="KW-1133">Transmembrane helix</keyword>
<evidence type="ECO:0000256" key="11">
    <source>
        <dbReference type="SAM" id="Coils"/>
    </source>
</evidence>
<name>A0AA96V412_9EURY</name>
<keyword evidence="6 10" id="KW-1278">Translocase</keyword>
<evidence type="ECO:0000256" key="6">
    <source>
        <dbReference type="ARBA" id="ARBA00022967"/>
    </source>
</evidence>
<keyword evidence="4 10" id="KW-0808">Transferase</keyword>
<dbReference type="EC" id="7.2.1.4" evidence="10"/>
<comment type="catalytic activity">
    <reaction evidence="10">
        <text>5-methyl-5,6,7,8-tetrahydromethanopterin + coenzyme M + 2 Na(+)(in) = 5,6,7,8-tetrahydromethanopterin + methyl-coenzyme M + 2 Na(+)(out)</text>
        <dbReference type="Rhea" id="RHEA:53492"/>
        <dbReference type="ChEBI" id="CHEBI:29101"/>
        <dbReference type="ChEBI" id="CHEBI:58103"/>
        <dbReference type="ChEBI" id="CHEBI:58116"/>
        <dbReference type="ChEBI" id="CHEBI:58286"/>
        <dbReference type="ChEBI" id="CHEBI:58319"/>
        <dbReference type="EC" id="7.2.1.4"/>
    </reaction>
</comment>
<dbReference type="NCBIfam" id="TIGR01149">
    <property type="entry name" value="mtrG"/>
    <property type="match status" value="1"/>
</dbReference>
<organism evidence="12 13">
    <name type="scientific">Methanolapillus millepedarum</name>
    <dbReference type="NCBI Taxonomy" id="3028296"/>
    <lineage>
        <taxon>Archaea</taxon>
        <taxon>Methanobacteriati</taxon>
        <taxon>Methanobacteriota</taxon>
        <taxon>Stenosarchaea group</taxon>
        <taxon>Methanomicrobia</taxon>
        <taxon>Methanosarcinales</taxon>
        <taxon>Methanosarcinaceae</taxon>
        <taxon>Methanolapillus</taxon>
    </lineage>
</organism>
<dbReference type="InterPro" id="IPR005866">
    <property type="entry name" value="THM_MeTrfase_su_G"/>
</dbReference>
<keyword evidence="9 10" id="KW-0472">Membrane</keyword>
<evidence type="ECO:0000256" key="5">
    <source>
        <dbReference type="ARBA" id="ARBA00022692"/>
    </source>
</evidence>
<keyword evidence="13" id="KW-1185">Reference proteome</keyword>
<evidence type="ECO:0000313" key="13">
    <source>
        <dbReference type="Proteomes" id="UP001303587"/>
    </source>
</evidence>
<evidence type="ECO:0000256" key="8">
    <source>
        <dbReference type="ARBA" id="ARBA00022994"/>
    </source>
</evidence>
<evidence type="ECO:0000313" key="12">
    <source>
        <dbReference type="EMBL" id="WNY25768.1"/>
    </source>
</evidence>
<sequence>MMESLTAEYNEILHRLDRLDEKAEFASAEVAQRMGRKIGREVGTLYGLIAGLVLILIYLLI</sequence>
<proteinExistence type="inferred from homology"/>
<reference evidence="12 13" key="1">
    <citation type="submission" date="2023-07" db="EMBL/GenBank/DDBJ databases">
        <title>Closed genoem sequence of Methanosarcinaceae archaeon Ac7.</title>
        <authorList>
            <person name="Poehlein A."/>
            <person name="Protasov E."/>
            <person name="Platt K."/>
            <person name="Reeh H."/>
            <person name="Daniel R."/>
            <person name="Brune A."/>
        </authorList>
    </citation>
    <scope>NUCLEOTIDE SEQUENCE [LARGE SCALE GENOMIC DNA]</scope>
    <source>
        <strain evidence="12 13">Ac7</strain>
    </source>
</reference>
<dbReference type="AlphaFoldDB" id="A0AA96V412"/>
<keyword evidence="11" id="KW-0175">Coiled coil</keyword>
<comment type="similarity">
    <text evidence="10">Belongs to the MtrG family.</text>
</comment>
<evidence type="ECO:0000256" key="10">
    <source>
        <dbReference type="HAMAP-Rule" id="MF_01500"/>
    </source>
</evidence>
<keyword evidence="3 10" id="KW-0489">Methyltransferase</keyword>
<accession>A0AA96V412</accession>
<keyword evidence="2 10" id="KW-0554">One-carbon metabolism</keyword>
<dbReference type="RefSeq" id="WP_338102116.1">
    <property type="nucleotide sequence ID" value="NZ_CP131060.1"/>
</dbReference>
<dbReference type="GO" id="GO:0006730">
    <property type="term" value="P:one-carbon metabolic process"/>
    <property type="evidence" value="ECO:0007669"/>
    <property type="project" value="UniProtKB-UniRule"/>
</dbReference>
<comment type="subcellular location">
    <subcellularLocation>
        <location evidence="10">Cell membrane</location>
        <topology evidence="10">Single-pass membrane protein</topology>
    </subcellularLocation>
</comment>
<comment type="pathway">
    <text evidence="10">One-carbon metabolism; methanogenesis from CO(2); methyl-coenzyme M from 5,10-methylene-5,6,7,8-tetrahydromethanopterin: step 2/2.</text>
</comment>
<dbReference type="GeneID" id="89230429"/>
<keyword evidence="5 10" id="KW-0812">Transmembrane</keyword>
<dbReference type="GO" id="GO:0005886">
    <property type="term" value="C:plasma membrane"/>
    <property type="evidence" value="ECO:0007669"/>
    <property type="project" value="UniProtKB-SubCell"/>
</dbReference>
<dbReference type="GO" id="GO:0030269">
    <property type="term" value="F:tetrahydromethanopterin S-methyltransferase activity"/>
    <property type="evidence" value="ECO:0007669"/>
    <property type="project" value="UniProtKB-UniRule"/>
</dbReference>
<protein>
    <recommendedName>
        <fullName evidence="10">Tetrahydromethanopterin S-methyltransferase subunit G</fullName>
        <ecNumber evidence="10">7.2.1.4</ecNumber>
    </recommendedName>
    <alternativeName>
        <fullName evidence="10">N5-methyltetrahydromethanopterin--coenzyme M methyltransferase subunit G</fullName>
    </alternativeName>
</protein>
<evidence type="ECO:0000256" key="7">
    <source>
        <dbReference type="ARBA" id="ARBA00022989"/>
    </source>
</evidence>
<feature type="coiled-coil region" evidence="11">
    <location>
        <begin position="2"/>
        <end position="29"/>
    </location>
</feature>
<keyword evidence="8 10" id="KW-0484">Methanogenesis</keyword>
<dbReference type="Pfam" id="PF04210">
    <property type="entry name" value="MtrG"/>
    <property type="match status" value="1"/>
</dbReference>
<evidence type="ECO:0000256" key="9">
    <source>
        <dbReference type="ARBA" id="ARBA00023136"/>
    </source>
</evidence>
<dbReference type="Proteomes" id="UP001303587">
    <property type="component" value="Chromosome"/>
</dbReference>